<evidence type="ECO:0000259" key="2">
    <source>
        <dbReference type="PROSITE" id="PS50003"/>
    </source>
</evidence>
<reference evidence="3" key="1">
    <citation type="submission" date="2018-03" db="EMBL/GenBank/DDBJ databases">
        <authorList>
            <person name="Guldener U."/>
        </authorList>
    </citation>
    <scope>NUCLEOTIDE SEQUENCE</scope>
</reference>
<dbReference type="Pfam" id="PF00169">
    <property type="entry name" value="PH"/>
    <property type="match status" value="2"/>
</dbReference>
<dbReference type="PANTHER" id="PTHR14336:SF15">
    <property type="entry name" value="DUAL ADAPTER FOR PHOSPHOTYROSINE AND 3-PHOSPHOTYROSINE AND 3-PHOSPHOINOSITIDE"/>
    <property type="match status" value="1"/>
</dbReference>
<dbReference type="PROSITE" id="PS50003">
    <property type="entry name" value="PH_DOMAIN"/>
    <property type="match status" value="2"/>
</dbReference>
<organism evidence="3 4">
    <name type="scientific">Cephalotrichum gorgonifer</name>
    <dbReference type="NCBI Taxonomy" id="2041049"/>
    <lineage>
        <taxon>Eukaryota</taxon>
        <taxon>Fungi</taxon>
        <taxon>Dikarya</taxon>
        <taxon>Ascomycota</taxon>
        <taxon>Pezizomycotina</taxon>
        <taxon>Sordariomycetes</taxon>
        <taxon>Hypocreomycetidae</taxon>
        <taxon>Microascales</taxon>
        <taxon>Microascaceae</taxon>
        <taxon>Cephalotrichum</taxon>
    </lineage>
</organism>
<dbReference type="InterPro" id="IPR001849">
    <property type="entry name" value="PH_domain"/>
</dbReference>
<dbReference type="AlphaFoldDB" id="A0AAE8MWB1"/>
<dbReference type="SUPFAM" id="SSF50729">
    <property type="entry name" value="PH domain-like"/>
    <property type="match status" value="2"/>
</dbReference>
<feature type="region of interest" description="Disordered" evidence="1">
    <location>
        <begin position="194"/>
        <end position="279"/>
    </location>
</feature>
<sequence>MATVTISAGAGAAQDTAPPRTVPLNTHIPVSQNGCFEFDRVIKSGSVQKRAQKTHGWKTVYLVLRPNTLSIYKNSNEEKLRHKIYLNDLTAAAPLRDPKNKRDHLFGLFLPSRNYHLQAPTASEAEEWLELIRKEARIDEEDEELFLASPVASRQSSTGAAAIPVDPSASGIQHQPPAAEWLLSSSPECVASTGSLAIPGGAPRTGQFLESHGLSGNELASHSDFSDNGDMRPRGTSICTGALAARSPPSRVRERANPALRPSIGDRNTSQGSGASPEQELDRVIWQGRLLFLRSKGGVRQWRKTWGVLRPRNLILYRDESEYAAKFILPLPSIVDVIDIDPIGRGKGKAHCLQIITDEKNYRFCAADEESLVQCLGAFKSLLTKRKELEGRVAAAAAAAGAGVSSTATTANASGSSVAAPASAPESSLSTFSTSPPLPISAHMVLPTR</sequence>
<dbReference type="EMBL" id="ONZQ02000004">
    <property type="protein sequence ID" value="SPO00560.1"/>
    <property type="molecule type" value="Genomic_DNA"/>
</dbReference>
<dbReference type="CDD" id="cd13298">
    <property type="entry name" value="PH1_PH_fungal"/>
    <property type="match status" value="1"/>
</dbReference>
<feature type="region of interest" description="Disordered" evidence="1">
    <location>
        <begin position="1"/>
        <end position="21"/>
    </location>
</feature>
<dbReference type="InterPro" id="IPR051707">
    <property type="entry name" value="PI-Interact_SigTrans_Reg"/>
</dbReference>
<dbReference type="PANTHER" id="PTHR14336">
    <property type="entry name" value="TANDEM PH DOMAIN CONTAINING PROTEIN"/>
    <property type="match status" value="1"/>
</dbReference>
<evidence type="ECO:0000313" key="4">
    <source>
        <dbReference type="Proteomes" id="UP001187682"/>
    </source>
</evidence>
<feature type="domain" description="PH" evidence="2">
    <location>
        <begin position="40"/>
        <end position="137"/>
    </location>
</feature>
<protein>
    <submittedName>
        <fullName evidence="3">Related to PH domain protein</fullName>
    </submittedName>
</protein>
<dbReference type="SMART" id="SM00233">
    <property type="entry name" value="PH"/>
    <property type="match status" value="2"/>
</dbReference>
<accession>A0AAE8MWB1</accession>
<dbReference type="Proteomes" id="UP001187682">
    <property type="component" value="Unassembled WGS sequence"/>
</dbReference>
<comment type="caution">
    <text evidence="3">The sequence shown here is derived from an EMBL/GenBank/DDBJ whole genome shotgun (WGS) entry which is preliminary data.</text>
</comment>
<keyword evidence="4" id="KW-1185">Reference proteome</keyword>
<gene>
    <name evidence="3" type="ORF">DNG_03308</name>
</gene>
<dbReference type="Gene3D" id="2.30.29.30">
    <property type="entry name" value="Pleckstrin-homology domain (PH domain)/Phosphotyrosine-binding domain (PTB)"/>
    <property type="match status" value="2"/>
</dbReference>
<proteinExistence type="predicted"/>
<name>A0AAE8MWB1_9PEZI</name>
<feature type="compositionally biased region" description="Polar residues" evidence="1">
    <location>
        <begin position="266"/>
        <end position="276"/>
    </location>
</feature>
<evidence type="ECO:0000313" key="3">
    <source>
        <dbReference type="EMBL" id="SPO00560.1"/>
    </source>
</evidence>
<dbReference type="CDD" id="cd13299">
    <property type="entry name" value="PH2_PH_fungal"/>
    <property type="match status" value="1"/>
</dbReference>
<feature type="domain" description="PH" evidence="2">
    <location>
        <begin position="283"/>
        <end position="384"/>
    </location>
</feature>
<evidence type="ECO:0000256" key="1">
    <source>
        <dbReference type="SAM" id="MobiDB-lite"/>
    </source>
</evidence>
<dbReference type="InterPro" id="IPR011993">
    <property type="entry name" value="PH-like_dom_sf"/>
</dbReference>